<reference evidence="3" key="2">
    <citation type="submission" date="2015-01" db="EMBL/GenBank/DDBJ databases">
        <title>Evolutionary Origins and Diversification of the Mycorrhizal Mutualists.</title>
        <authorList>
            <consortium name="DOE Joint Genome Institute"/>
            <consortium name="Mycorrhizal Genomics Consortium"/>
            <person name="Kohler A."/>
            <person name="Kuo A."/>
            <person name="Nagy L.G."/>
            <person name="Floudas D."/>
            <person name="Copeland A."/>
            <person name="Barry K.W."/>
            <person name="Cichocki N."/>
            <person name="Veneault-Fourrey C."/>
            <person name="LaButti K."/>
            <person name="Lindquist E.A."/>
            <person name="Lipzen A."/>
            <person name="Lundell T."/>
            <person name="Morin E."/>
            <person name="Murat C."/>
            <person name="Riley R."/>
            <person name="Ohm R."/>
            <person name="Sun H."/>
            <person name="Tunlid A."/>
            <person name="Henrissat B."/>
            <person name="Grigoriev I.V."/>
            <person name="Hibbett D.S."/>
            <person name="Martin F."/>
        </authorList>
    </citation>
    <scope>NUCLEOTIDE SEQUENCE [LARGE SCALE GENOMIC DNA]</scope>
    <source>
        <strain evidence="3">Ve08.2h10</strain>
    </source>
</reference>
<evidence type="ECO:0000313" key="2">
    <source>
        <dbReference type="EMBL" id="KIK91085.1"/>
    </source>
</evidence>
<gene>
    <name evidence="2" type="ORF">PAXRUDRAFT_649083</name>
</gene>
<evidence type="ECO:0000256" key="1">
    <source>
        <dbReference type="SAM" id="SignalP"/>
    </source>
</evidence>
<reference evidence="2 3" key="1">
    <citation type="submission" date="2014-04" db="EMBL/GenBank/DDBJ databases">
        <authorList>
            <consortium name="DOE Joint Genome Institute"/>
            <person name="Kuo A."/>
            <person name="Kohler A."/>
            <person name="Jargeat P."/>
            <person name="Nagy L.G."/>
            <person name="Floudas D."/>
            <person name="Copeland A."/>
            <person name="Barry K.W."/>
            <person name="Cichocki N."/>
            <person name="Veneault-Fourrey C."/>
            <person name="LaButti K."/>
            <person name="Lindquist E.A."/>
            <person name="Lipzen A."/>
            <person name="Lundell T."/>
            <person name="Morin E."/>
            <person name="Murat C."/>
            <person name="Sun H."/>
            <person name="Tunlid A."/>
            <person name="Henrissat B."/>
            <person name="Grigoriev I.V."/>
            <person name="Hibbett D.S."/>
            <person name="Martin F."/>
            <person name="Nordberg H.P."/>
            <person name="Cantor M.N."/>
            <person name="Hua S.X."/>
        </authorList>
    </citation>
    <scope>NUCLEOTIDE SEQUENCE [LARGE SCALE GENOMIC DNA]</scope>
    <source>
        <strain evidence="2 3">Ve08.2h10</strain>
    </source>
</reference>
<feature type="signal peptide" evidence="1">
    <location>
        <begin position="1"/>
        <end position="18"/>
    </location>
</feature>
<sequence length="121" mass="13608">MISALPVLLIQLLHTIYPFSFFSPGNLYLSNRVTFDPAQIYLHVNTLGVSPLLHARPRSRLFRRHFSTSVIHGTLQPVPICGAHNLQVCLHLGLFFLASWLPTGLVPTCQWKVNRRFCSGG</sequence>
<dbReference type="Proteomes" id="UP000054538">
    <property type="component" value="Unassembled WGS sequence"/>
</dbReference>
<proteinExistence type="predicted"/>
<dbReference type="InParanoid" id="A0A0D0E2M3"/>
<keyword evidence="1" id="KW-0732">Signal</keyword>
<dbReference type="AlphaFoldDB" id="A0A0D0E2M3"/>
<name>A0A0D0E2M3_9AGAM</name>
<keyword evidence="3" id="KW-1185">Reference proteome</keyword>
<evidence type="ECO:0000313" key="3">
    <source>
        <dbReference type="Proteomes" id="UP000054538"/>
    </source>
</evidence>
<accession>A0A0D0E2M3</accession>
<dbReference type="EMBL" id="KN825429">
    <property type="protein sequence ID" value="KIK91085.1"/>
    <property type="molecule type" value="Genomic_DNA"/>
</dbReference>
<feature type="chain" id="PRO_5002209297" evidence="1">
    <location>
        <begin position="19"/>
        <end position="121"/>
    </location>
</feature>
<dbReference type="HOGENOM" id="CLU_2038812_0_0_1"/>
<organism evidence="2 3">
    <name type="scientific">Paxillus rubicundulus Ve08.2h10</name>
    <dbReference type="NCBI Taxonomy" id="930991"/>
    <lineage>
        <taxon>Eukaryota</taxon>
        <taxon>Fungi</taxon>
        <taxon>Dikarya</taxon>
        <taxon>Basidiomycota</taxon>
        <taxon>Agaricomycotina</taxon>
        <taxon>Agaricomycetes</taxon>
        <taxon>Agaricomycetidae</taxon>
        <taxon>Boletales</taxon>
        <taxon>Paxilineae</taxon>
        <taxon>Paxillaceae</taxon>
        <taxon>Paxillus</taxon>
    </lineage>
</organism>
<protein>
    <submittedName>
        <fullName evidence="2">Unplaced genomic scaffold scaffold_607, whole genome shotgun sequence</fullName>
    </submittedName>
</protein>